<gene>
    <name evidence="1" type="ORF">VP01_10255g1</name>
</gene>
<sequence>MADAGGAQGPVTQINALNEAARNDGFRQAMLKYALDTTPQLTEENYPVCKDKMTGLLELSDENAKLKLLFISKMD</sequence>
<dbReference type="AlphaFoldDB" id="A0A0L6VUP2"/>
<evidence type="ECO:0000313" key="1">
    <source>
        <dbReference type="EMBL" id="KNZ64468.1"/>
    </source>
</evidence>
<keyword evidence="2" id="KW-1185">Reference proteome</keyword>
<name>A0A0L6VUP2_9BASI</name>
<dbReference type="VEuPathDB" id="FungiDB:VP01_10255g1"/>
<accession>A0A0L6VUP2</accession>
<comment type="caution">
    <text evidence="1">The sequence shown here is derived from an EMBL/GenBank/DDBJ whole genome shotgun (WGS) entry which is preliminary data.</text>
</comment>
<organism evidence="1 2">
    <name type="scientific">Puccinia sorghi</name>
    <dbReference type="NCBI Taxonomy" id="27349"/>
    <lineage>
        <taxon>Eukaryota</taxon>
        <taxon>Fungi</taxon>
        <taxon>Dikarya</taxon>
        <taxon>Basidiomycota</taxon>
        <taxon>Pucciniomycotina</taxon>
        <taxon>Pucciniomycetes</taxon>
        <taxon>Pucciniales</taxon>
        <taxon>Pucciniaceae</taxon>
        <taxon>Puccinia</taxon>
    </lineage>
</organism>
<evidence type="ECO:0000313" key="2">
    <source>
        <dbReference type="Proteomes" id="UP000037035"/>
    </source>
</evidence>
<dbReference type="EMBL" id="LAVV01000283">
    <property type="protein sequence ID" value="KNZ64468.1"/>
    <property type="molecule type" value="Genomic_DNA"/>
</dbReference>
<dbReference type="OrthoDB" id="2783063at2759"/>
<protein>
    <submittedName>
        <fullName evidence="1">Uncharacterized protein</fullName>
    </submittedName>
</protein>
<proteinExistence type="predicted"/>
<dbReference type="Proteomes" id="UP000037035">
    <property type="component" value="Unassembled WGS sequence"/>
</dbReference>
<reference evidence="1 2" key="1">
    <citation type="submission" date="2015-08" db="EMBL/GenBank/DDBJ databases">
        <title>Next Generation Sequencing and Analysis of the Genome of Puccinia sorghi L Schw, the Causal Agent of Maize Common Rust.</title>
        <authorList>
            <person name="Rochi L."/>
            <person name="Burguener G."/>
            <person name="Darino M."/>
            <person name="Turjanski A."/>
            <person name="Kreff E."/>
            <person name="Dieguez M.J."/>
            <person name="Sacco F."/>
        </authorList>
    </citation>
    <scope>NUCLEOTIDE SEQUENCE [LARGE SCALE GENOMIC DNA]</scope>
    <source>
        <strain evidence="1 2">RO10H11247</strain>
    </source>
</reference>